<dbReference type="InterPro" id="IPR045864">
    <property type="entry name" value="aa-tRNA-synth_II/BPL/LPL"/>
</dbReference>
<evidence type="ECO:0000313" key="4">
    <source>
        <dbReference type="Proteomes" id="UP000633278"/>
    </source>
</evidence>
<keyword evidence="1 3" id="KW-0436">Ligase</keyword>
<evidence type="ECO:0000256" key="1">
    <source>
        <dbReference type="ARBA" id="ARBA00022598"/>
    </source>
</evidence>
<reference evidence="3" key="1">
    <citation type="journal article" date="2014" name="Int. J. Syst. Evol. Microbiol.">
        <title>Complete genome sequence of Corynebacterium casei LMG S-19264T (=DSM 44701T), isolated from a smear-ripened cheese.</title>
        <authorList>
            <consortium name="US DOE Joint Genome Institute (JGI-PGF)"/>
            <person name="Walter F."/>
            <person name="Albersmeier A."/>
            <person name="Kalinowski J."/>
            <person name="Ruckert C."/>
        </authorList>
    </citation>
    <scope>NUCLEOTIDE SEQUENCE</scope>
    <source>
        <strain evidence="3">CGMCC 1.15763</strain>
    </source>
</reference>
<gene>
    <name evidence="3" type="primary">birA</name>
    <name evidence="3" type="ORF">GCM10011416_02120</name>
</gene>
<comment type="caution">
    <text evidence="3">The sequence shown here is derived from an EMBL/GenBank/DDBJ whole genome shotgun (WGS) entry which is preliminary data.</text>
</comment>
<keyword evidence="4" id="KW-1185">Reference proteome</keyword>
<sequence>MNLIKLDAIDSTNSFLKELAQKSNLTNYTVVVANYQKKGKGQMGSQWDSKPGENLLCSVYVEFNDFLATEQVLLNYAVSIAVYNVLIDYEVPKLSIKWPNDILSLNHKISGILIEPVMQQGRIISAVIGIGINVNQMDFSTSKKQITSLKFLKGIDFNLDELLQSLIEELKIQIAYITNTKSNVLKKRYLDVLYKHNVPSMFMDQQLQTRFMGKIVGVASTGKIQIQLEDETIKEFGVKEVAFV</sequence>
<dbReference type="PANTHER" id="PTHR12835">
    <property type="entry name" value="BIOTIN PROTEIN LIGASE"/>
    <property type="match status" value="1"/>
</dbReference>
<dbReference type="InterPro" id="IPR004143">
    <property type="entry name" value="BPL_LPL_catalytic"/>
</dbReference>
<dbReference type="NCBIfam" id="TIGR00121">
    <property type="entry name" value="birA_ligase"/>
    <property type="match status" value="1"/>
</dbReference>
<dbReference type="Gene3D" id="3.30.930.10">
    <property type="entry name" value="Bira Bifunctional Protein, Domain 2"/>
    <property type="match status" value="1"/>
</dbReference>
<proteinExistence type="predicted"/>
<organism evidence="3 4">
    <name type="scientific">Polaribacter pacificus</name>
    <dbReference type="NCBI Taxonomy" id="1775173"/>
    <lineage>
        <taxon>Bacteria</taxon>
        <taxon>Pseudomonadati</taxon>
        <taxon>Bacteroidota</taxon>
        <taxon>Flavobacteriia</taxon>
        <taxon>Flavobacteriales</taxon>
        <taxon>Flavobacteriaceae</taxon>
    </lineage>
</organism>
<accession>A0A917HU59</accession>
<dbReference type="EMBL" id="BMJW01000001">
    <property type="protein sequence ID" value="GGG89306.1"/>
    <property type="molecule type" value="Genomic_DNA"/>
</dbReference>
<protein>
    <submittedName>
        <fullName evidence="3">Biotin--[acetyl-CoA-carboxylase] ligase</fullName>
    </submittedName>
</protein>
<dbReference type="PANTHER" id="PTHR12835:SF5">
    <property type="entry name" value="BIOTIN--PROTEIN LIGASE"/>
    <property type="match status" value="1"/>
</dbReference>
<dbReference type="RefSeq" id="WP_188597421.1">
    <property type="nucleotide sequence ID" value="NZ_BMJW01000001.1"/>
</dbReference>
<name>A0A917HU59_9FLAO</name>
<feature type="domain" description="BPL/LPL catalytic" evidence="2">
    <location>
        <begin position="1"/>
        <end position="178"/>
    </location>
</feature>
<dbReference type="GO" id="GO:0005737">
    <property type="term" value="C:cytoplasm"/>
    <property type="evidence" value="ECO:0007669"/>
    <property type="project" value="TreeGrafter"/>
</dbReference>
<reference evidence="3" key="2">
    <citation type="submission" date="2020-09" db="EMBL/GenBank/DDBJ databases">
        <authorList>
            <person name="Sun Q."/>
            <person name="Zhou Y."/>
        </authorList>
    </citation>
    <scope>NUCLEOTIDE SEQUENCE</scope>
    <source>
        <strain evidence="3">CGMCC 1.15763</strain>
    </source>
</reference>
<dbReference type="AlphaFoldDB" id="A0A917HU59"/>
<dbReference type="Proteomes" id="UP000633278">
    <property type="component" value="Unassembled WGS sequence"/>
</dbReference>
<dbReference type="InterPro" id="IPR004408">
    <property type="entry name" value="Biotin_CoA_COase_ligase"/>
</dbReference>
<evidence type="ECO:0000259" key="2">
    <source>
        <dbReference type="PROSITE" id="PS51733"/>
    </source>
</evidence>
<evidence type="ECO:0000313" key="3">
    <source>
        <dbReference type="EMBL" id="GGG89306.1"/>
    </source>
</evidence>
<dbReference type="GO" id="GO:0004077">
    <property type="term" value="F:biotin--[biotin carboxyl-carrier protein] ligase activity"/>
    <property type="evidence" value="ECO:0007669"/>
    <property type="project" value="InterPro"/>
</dbReference>
<dbReference type="Pfam" id="PF03099">
    <property type="entry name" value="BPL_LplA_LipB"/>
    <property type="match status" value="1"/>
</dbReference>
<dbReference type="SUPFAM" id="SSF55681">
    <property type="entry name" value="Class II aaRS and biotin synthetases"/>
    <property type="match status" value="1"/>
</dbReference>
<dbReference type="PROSITE" id="PS51733">
    <property type="entry name" value="BPL_LPL_CATALYTIC"/>
    <property type="match status" value="1"/>
</dbReference>
<dbReference type="CDD" id="cd16442">
    <property type="entry name" value="BPL"/>
    <property type="match status" value="1"/>
</dbReference>